<feature type="transmembrane region" description="Helical" evidence="1">
    <location>
        <begin position="6"/>
        <end position="23"/>
    </location>
</feature>
<comment type="caution">
    <text evidence="2">The sequence shown here is derived from an EMBL/GenBank/DDBJ whole genome shotgun (WGS) entry which is preliminary data.</text>
</comment>
<feature type="transmembrane region" description="Helical" evidence="1">
    <location>
        <begin position="53"/>
        <end position="72"/>
    </location>
</feature>
<keyword evidence="1" id="KW-0812">Transmembrane</keyword>
<keyword evidence="3" id="KW-1185">Reference proteome</keyword>
<feature type="transmembrane region" description="Helical" evidence="1">
    <location>
        <begin position="84"/>
        <end position="103"/>
    </location>
</feature>
<sequence length="224" mass="25954">MDLGDVIVQLALMALTVWLGFGWRRLPRVWAGHDTFTGGMTVKRIYSIHDRSYLTGLLPMTFALAAFLLSYADLRWWHWPWLSPVYGLLGLLVLPLIALQWYVNFFNRPKFLIPPVHRHRPGSDAEFQEAVERPHALRRAREEQRIRDGVPADMHLIVLSLSQVGSEMTLHAACEDCRWSASSVVDSLTHREKRIRAHAATHSPYIKWDPLDPIFHDLKRHKPR</sequence>
<gene>
    <name evidence="2" type="ORF">Rhe02_74310</name>
</gene>
<reference evidence="2" key="1">
    <citation type="submission" date="2021-01" db="EMBL/GenBank/DDBJ databases">
        <title>Whole genome shotgun sequence of Rhizocola hellebori NBRC 109834.</title>
        <authorList>
            <person name="Komaki H."/>
            <person name="Tamura T."/>
        </authorList>
    </citation>
    <scope>NUCLEOTIDE SEQUENCE</scope>
    <source>
        <strain evidence="2">NBRC 109834</strain>
    </source>
</reference>
<proteinExistence type="predicted"/>
<keyword evidence="1" id="KW-0472">Membrane</keyword>
<dbReference type="Proteomes" id="UP000612899">
    <property type="component" value="Unassembled WGS sequence"/>
</dbReference>
<dbReference type="AlphaFoldDB" id="A0A8J3QGR8"/>
<evidence type="ECO:0000313" key="3">
    <source>
        <dbReference type="Proteomes" id="UP000612899"/>
    </source>
</evidence>
<dbReference type="RefSeq" id="WP_203913098.1">
    <property type="nucleotide sequence ID" value="NZ_BONY01000066.1"/>
</dbReference>
<dbReference type="EMBL" id="BONY01000066">
    <property type="protein sequence ID" value="GIH09364.1"/>
    <property type="molecule type" value="Genomic_DNA"/>
</dbReference>
<protein>
    <submittedName>
        <fullName evidence="2">Uncharacterized protein</fullName>
    </submittedName>
</protein>
<evidence type="ECO:0000313" key="2">
    <source>
        <dbReference type="EMBL" id="GIH09364.1"/>
    </source>
</evidence>
<keyword evidence="1" id="KW-1133">Transmembrane helix</keyword>
<organism evidence="2 3">
    <name type="scientific">Rhizocola hellebori</name>
    <dbReference type="NCBI Taxonomy" id="1392758"/>
    <lineage>
        <taxon>Bacteria</taxon>
        <taxon>Bacillati</taxon>
        <taxon>Actinomycetota</taxon>
        <taxon>Actinomycetes</taxon>
        <taxon>Micromonosporales</taxon>
        <taxon>Micromonosporaceae</taxon>
        <taxon>Rhizocola</taxon>
    </lineage>
</organism>
<evidence type="ECO:0000256" key="1">
    <source>
        <dbReference type="SAM" id="Phobius"/>
    </source>
</evidence>
<name>A0A8J3QGR8_9ACTN</name>
<accession>A0A8J3QGR8</accession>